<evidence type="ECO:0000256" key="8">
    <source>
        <dbReference type="ARBA" id="ARBA00023012"/>
    </source>
</evidence>
<dbReference type="GO" id="GO:0046983">
    <property type="term" value="F:protein dimerization activity"/>
    <property type="evidence" value="ECO:0007669"/>
    <property type="project" value="InterPro"/>
</dbReference>
<dbReference type="PANTHER" id="PTHR24421:SF10">
    <property type="entry name" value="NITRATE_NITRITE SENSOR PROTEIN NARQ"/>
    <property type="match status" value="1"/>
</dbReference>
<keyword evidence="7" id="KW-0067">ATP-binding</keyword>
<keyword evidence="4" id="KW-0808">Transferase</keyword>
<keyword evidence="8" id="KW-0902">Two-component regulatory system</keyword>
<feature type="transmembrane region" description="Helical" evidence="9">
    <location>
        <begin position="61"/>
        <end position="78"/>
    </location>
</feature>
<gene>
    <name evidence="13" type="ORF">HNR71_005590</name>
    <name evidence="14" type="ORF">HPO96_08200</name>
</gene>
<keyword evidence="15" id="KW-1185">Reference proteome</keyword>
<feature type="transmembrane region" description="Helical" evidence="9">
    <location>
        <begin position="20"/>
        <end position="40"/>
    </location>
</feature>
<feature type="transmembrane region" description="Helical" evidence="9">
    <location>
        <begin position="108"/>
        <end position="126"/>
    </location>
</feature>
<protein>
    <recommendedName>
        <fullName evidence="2">histidine kinase</fullName>
        <ecNumber evidence="2">2.7.13.3</ecNumber>
    </recommendedName>
</protein>
<evidence type="ECO:0000256" key="5">
    <source>
        <dbReference type="ARBA" id="ARBA00022741"/>
    </source>
</evidence>
<evidence type="ECO:0000313" key="13">
    <source>
        <dbReference type="EMBL" id="MBB6569953.1"/>
    </source>
</evidence>
<organism evidence="14 15">
    <name type="scientific">Kribbella sandramycini</name>
    <dbReference type="NCBI Taxonomy" id="60450"/>
    <lineage>
        <taxon>Bacteria</taxon>
        <taxon>Bacillati</taxon>
        <taxon>Actinomycetota</taxon>
        <taxon>Actinomycetes</taxon>
        <taxon>Propionibacteriales</taxon>
        <taxon>Kribbellaceae</taxon>
        <taxon>Kribbella</taxon>
    </lineage>
</organism>
<keyword evidence="5" id="KW-0547">Nucleotide-binding</keyword>
<reference evidence="14 15" key="1">
    <citation type="submission" date="2020-05" db="EMBL/GenBank/DDBJ databases">
        <title>Genome sequence of Kribbella sandramycini ATCC 39419.</title>
        <authorList>
            <person name="Maclea K.S."/>
            <person name="Fair J.L."/>
        </authorList>
    </citation>
    <scope>NUCLEOTIDE SEQUENCE [LARGE SCALE GENOMIC DNA]</scope>
    <source>
        <strain evidence="14 15">ATCC 39419</strain>
    </source>
</reference>
<proteinExistence type="predicted"/>
<keyword evidence="9" id="KW-1133">Transmembrane helix</keyword>
<evidence type="ECO:0000256" key="2">
    <source>
        <dbReference type="ARBA" id="ARBA00012438"/>
    </source>
</evidence>
<feature type="domain" description="Signal transduction histidine kinase subgroup 3 dimerisation and phosphoacceptor" evidence="11">
    <location>
        <begin position="171"/>
        <end position="233"/>
    </location>
</feature>
<dbReference type="InterPro" id="IPR011712">
    <property type="entry name" value="Sig_transdc_His_kin_sub3_dim/P"/>
</dbReference>
<evidence type="ECO:0000256" key="3">
    <source>
        <dbReference type="ARBA" id="ARBA00022553"/>
    </source>
</evidence>
<evidence type="ECO:0000313" key="15">
    <source>
        <dbReference type="Proteomes" id="UP000534306"/>
    </source>
</evidence>
<dbReference type="CDD" id="cd16917">
    <property type="entry name" value="HATPase_UhpB-NarQ-NarX-like"/>
    <property type="match status" value="1"/>
</dbReference>
<dbReference type="GO" id="GO:0000155">
    <property type="term" value="F:phosphorelay sensor kinase activity"/>
    <property type="evidence" value="ECO:0007669"/>
    <property type="project" value="InterPro"/>
</dbReference>
<evidence type="ECO:0000256" key="9">
    <source>
        <dbReference type="SAM" id="Phobius"/>
    </source>
</evidence>
<evidence type="ECO:0000259" key="12">
    <source>
        <dbReference type="Pfam" id="PF23539"/>
    </source>
</evidence>
<dbReference type="Proteomes" id="UP000534306">
    <property type="component" value="Unassembled WGS sequence"/>
</dbReference>
<keyword evidence="9" id="KW-0812">Transmembrane</keyword>
<dbReference type="EMBL" id="JACHKF010000001">
    <property type="protein sequence ID" value="MBB6569953.1"/>
    <property type="molecule type" value="Genomic_DNA"/>
</dbReference>
<keyword evidence="3" id="KW-0597">Phosphoprotein</keyword>
<dbReference type="GO" id="GO:0016020">
    <property type="term" value="C:membrane"/>
    <property type="evidence" value="ECO:0007669"/>
    <property type="project" value="InterPro"/>
</dbReference>
<dbReference type="Pfam" id="PF02518">
    <property type="entry name" value="HATPase_c"/>
    <property type="match status" value="1"/>
</dbReference>
<dbReference type="EC" id="2.7.13.3" evidence="2"/>
<evidence type="ECO:0000256" key="1">
    <source>
        <dbReference type="ARBA" id="ARBA00000085"/>
    </source>
</evidence>
<comment type="catalytic activity">
    <reaction evidence="1">
        <text>ATP + protein L-histidine = ADP + protein N-phospho-L-histidine.</text>
        <dbReference type="EC" id="2.7.13.3"/>
    </reaction>
</comment>
<evidence type="ECO:0000256" key="4">
    <source>
        <dbReference type="ARBA" id="ARBA00022679"/>
    </source>
</evidence>
<dbReference type="SUPFAM" id="SSF55874">
    <property type="entry name" value="ATPase domain of HSP90 chaperone/DNA topoisomerase II/histidine kinase"/>
    <property type="match status" value="1"/>
</dbReference>
<sequence length="355" mass="36526">MIGDRIEAWSRSHRPAVDLIVTAALLVVTAVFALSVHAPAEHFLFSGLLLLPLAVRRSRPALCLLLVAVVALAQWLTVRDTVGALPADVAVLLAVHAAAAYGPRWARGVGLGAGLVGAVLGGVAWPQLVDTLVAHVAIGSALAAAVVAAWAVGTLHRIRQAAERELAVLAERQRIAREMHDVVAHSLAVVIAQADGGRYVPGNAVAALGAISAHARQALGETRRILGVLRADQQSLEPALGLADLATLVDGLEASLTMDDLEVEPGVGLAAYRIVQEGLTNVLKHAGPGARAEVTVRRTAGWLEILVADDGRGPGDGAGGLGLIGMRERAAAYGGSVELTARAGGGSLLMARMSL</sequence>
<dbReference type="Proteomes" id="UP000553957">
    <property type="component" value="Unassembled WGS sequence"/>
</dbReference>
<dbReference type="PANTHER" id="PTHR24421">
    <property type="entry name" value="NITRATE/NITRITE SENSOR PROTEIN NARX-RELATED"/>
    <property type="match status" value="1"/>
</dbReference>
<dbReference type="Gene3D" id="3.30.565.10">
    <property type="entry name" value="Histidine kinase-like ATPase, C-terminal domain"/>
    <property type="match status" value="1"/>
</dbReference>
<dbReference type="EMBL" id="JABJRC010000002">
    <property type="protein sequence ID" value="NOL40223.1"/>
    <property type="molecule type" value="Genomic_DNA"/>
</dbReference>
<evidence type="ECO:0000259" key="10">
    <source>
        <dbReference type="Pfam" id="PF02518"/>
    </source>
</evidence>
<feature type="domain" description="DUF7134" evidence="12">
    <location>
        <begin position="7"/>
        <end position="160"/>
    </location>
</feature>
<dbReference type="Gene3D" id="1.20.5.1930">
    <property type="match status" value="1"/>
</dbReference>
<evidence type="ECO:0000256" key="7">
    <source>
        <dbReference type="ARBA" id="ARBA00022840"/>
    </source>
</evidence>
<dbReference type="InterPro" id="IPR036890">
    <property type="entry name" value="HATPase_C_sf"/>
</dbReference>
<evidence type="ECO:0000259" key="11">
    <source>
        <dbReference type="Pfam" id="PF07730"/>
    </source>
</evidence>
<dbReference type="RefSeq" id="WP_171672599.1">
    <property type="nucleotide sequence ID" value="NZ_BAAAGT010000002.1"/>
</dbReference>
<dbReference type="AlphaFoldDB" id="A0A7Y4KX14"/>
<evidence type="ECO:0000256" key="6">
    <source>
        <dbReference type="ARBA" id="ARBA00022777"/>
    </source>
</evidence>
<evidence type="ECO:0000313" key="14">
    <source>
        <dbReference type="EMBL" id="NOL40223.1"/>
    </source>
</evidence>
<dbReference type="Pfam" id="PF23539">
    <property type="entry name" value="DUF7134"/>
    <property type="match status" value="1"/>
</dbReference>
<name>A0A7Y4KX14_9ACTN</name>
<dbReference type="InterPro" id="IPR055558">
    <property type="entry name" value="DUF7134"/>
</dbReference>
<accession>A0A7Y4KX14</accession>
<keyword evidence="6 14" id="KW-0418">Kinase</keyword>
<feature type="domain" description="Histidine kinase/HSP90-like ATPase" evidence="10">
    <location>
        <begin position="270"/>
        <end position="348"/>
    </location>
</feature>
<dbReference type="GO" id="GO:0005524">
    <property type="term" value="F:ATP binding"/>
    <property type="evidence" value="ECO:0007669"/>
    <property type="project" value="UniProtKB-KW"/>
</dbReference>
<keyword evidence="9" id="KW-0472">Membrane</keyword>
<dbReference type="Pfam" id="PF07730">
    <property type="entry name" value="HisKA_3"/>
    <property type="match status" value="1"/>
</dbReference>
<evidence type="ECO:0000313" key="16">
    <source>
        <dbReference type="Proteomes" id="UP000553957"/>
    </source>
</evidence>
<feature type="transmembrane region" description="Helical" evidence="9">
    <location>
        <begin position="132"/>
        <end position="155"/>
    </location>
</feature>
<comment type="caution">
    <text evidence="14">The sequence shown here is derived from an EMBL/GenBank/DDBJ whole genome shotgun (WGS) entry which is preliminary data.</text>
</comment>
<reference evidence="13 16" key="2">
    <citation type="submission" date="2020-08" db="EMBL/GenBank/DDBJ databases">
        <title>Sequencing the genomes of 1000 actinobacteria strains.</title>
        <authorList>
            <person name="Klenk H.-P."/>
        </authorList>
    </citation>
    <scope>NUCLEOTIDE SEQUENCE [LARGE SCALE GENOMIC DNA]</scope>
    <source>
        <strain evidence="13 16">DSM 15626</strain>
    </source>
</reference>
<dbReference type="InterPro" id="IPR003594">
    <property type="entry name" value="HATPase_dom"/>
</dbReference>
<dbReference type="InterPro" id="IPR050482">
    <property type="entry name" value="Sensor_HK_TwoCompSys"/>
</dbReference>